<evidence type="ECO:0000256" key="13">
    <source>
        <dbReference type="RuleBase" id="RU364091"/>
    </source>
</evidence>
<dbReference type="PRINTS" id="PR00950">
    <property type="entry name" value="TYPE3IMSPROT"/>
</dbReference>
<evidence type="ECO:0000256" key="12">
    <source>
        <dbReference type="ARBA" id="ARBA00025078"/>
    </source>
</evidence>
<name>A0A328AWP3_9CAUL</name>
<comment type="subcellular location">
    <subcellularLocation>
        <location evidence="1">Cell membrane</location>
        <topology evidence="1">Multi-pass membrane protein</topology>
    </subcellularLocation>
</comment>
<dbReference type="PANTHER" id="PTHR30531:SF12">
    <property type="entry name" value="FLAGELLAR BIOSYNTHETIC PROTEIN FLHB"/>
    <property type="match status" value="1"/>
</dbReference>
<sequence>MAEESEGASRTEEPTPRKLEQAKAKGDVAKTPDLSQLLSLIGAAAVVAIAGGPMSRSLAMALLPFLAHPDAISLQGGAGMDVAKQATRAAAPIVITVMLTAGFAGAAGGLVQTGLMFTPDKLKVDWSKLSPMGGFKRLFGLDGLIQFIKSLLKVAMTTAVAWWVLKPHLSQLENLAGVEPASILPFCADILRRLVFAVGGLLLVIAGADWLVQRQRFIARMRMSKEELKEEFRQSEGDPHVKARQKQIRVDRARRRMMQSVPKATVVIMNPTHYAVALKYESGEDEAPQCVAKGLDSLALKIRAVAEEAGVPIIEDPPLARALYAAVEIDEVIPPAHYQAVAKIIGFIMNASRRVAARPLK</sequence>
<dbReference type="InterPro" id="IPR029025">
    <property type="entry name" value="T3SS_substrate_exporter_C"/>
</dbReference>
<feature type="compositionally biased region" description="Basic and acidic residues" evidence="14">
    <location>
        <begin position="7"/>
        <end position="27"/>
    </location>
</feature>
<evidence type="ECO:0000256" key="5">
    <source>
        <dbReference type="ARBA" id="ARBA00022475"/>
    </source>
</evidence>
<dbReference type="RefSeq" id="WP_111455874.1">
    <property type="nucleotide sequence ID" value="NZ_QFYP01000001.1"/>
</dbReference>
<keyword evidence="5 13" id="KW-1003">Cell membrane</keyword>
<feature type="transmembrane region" description="Helical" evidence="13">
    <location>
        <begin position="194"/>
        <end position="212"/>
    </location>
</feature>
<accession>A0A328AWP3</accession>
<keyword evidence="8 13" id="KW-0653">Protein transport</keyword>
<dbReference type="OrthoDB" id="9807950at2"/>
<keyword evidence="4 13" id="KW-0813">Transport</keyword>
<evidence type="ECO:0000313" key="16">
    <source>
        <dbReference type="Proteomes" id="UP000249842"/>
    </source>
</evidence>
<comment type="similarity">
    <text evidence="2 13">Belongs to the type III secretion exporter family.</text>
</comment>
<evidence type="ECO:0000256" key="1">
    <source>
        <dbReference type="ARBA" id="ARBA00004651"/>
    </source>
</evidence>
<keyword evidence="15" id="KW-0969">Cilium</keyword>
<dbReference type="SUPFAM" id="SSF160544">
    <property type="entry name" value="EscU C-terminal domain-like"/>
    <property type="match status" value="1"/>
</dbReference>
<evidence type="ECO:0000256" key="14">
    <source>
        <dbReference type="SAM" id="MobiDB-lite"/>
    </source>
</evidence>
<comment type="caution">
    <text evidence="15">The sequence shown here is derived from an EMBL/GenBank/DDBJ whole genome shotgun (WGS) entry which is preliminary data.</text>
</comment>
<feature type="region of interest" description="Disordered" evidence="14">
    <location>
        <begin position="1"/>
        <end position="27"/>
    </location>
</feature>
<dbReference type="NCBIfam" id="TIGR00328">
    <property type="entry name" value="flhB"/>
    <property type="match status" value="1"/>
</dbReference>
<reference evidence="16" key="1">
    <citation type="submission" date="2018-05" db="EMBL/GenBank/DDBJ databases">
        <authorList>
            <person name="Li X."/>
        </authorList>
    </citation>
    <scope>NUCLEOTIDE SEQUENCE [LARGE SCALE GENOMIC DNA]</scope>
    <source>
        <strain evidence="16">HKS-05</strain>
    </source>
</reference>
<evidence type="ECO:0000256" key="9">
    <source>
        <dbReference type="ARBA" id="ARBA00022989"/>
    </source>
</evidence>
<keyword evidence="10 13" id="KW-0472">Membrane</keyword>
<keyword evidence="11 13" id="KW-1006">Bacterial flagellum protein export</keyword>
<protein>
    <recommendedName>
        <fullName evidence="3 13">Flagellar biosynthetic protein FlhB</fullName>
    </recommendedName>
</protein>
<dbReference type="PANTHER" id="PTHR30531">
    <property type="entry name" value="FLAGELLAR BIOSYNTHETIC PROTEIN FLHB"/>
    <property type="match status" value="1"/>
</dbReference>
<evidence type="ECO:0000256" key="10">
    <source>
        <dbReference type="ARBA" id="ARBA00023136"/>
    </source>
</evidence>
<dbReference type="AlphaFoldDB" id="A0A328AWP3"/>
<dbReference type="Pfam" id="PF01312">
    <property type="entry name" value="Bac_export_2"/>
    <property type="match status" value="1"/>
</dbReference>
<keyword evidence="16" id="KW-1185">Reference proteome</keyword>
<evidence type="ECO:0000256" key="11">
    <source>
        <dbReference type="ARBA" id="ARBA00023225"/>
    </source>
</evidence>
<organism evidence="15 16">
    <name type="scientific">Phenylobacterium hankyongense</name>
    <dbReference type="NCBI Taxonomy" id="1813876"/>
    <lineage>
        <taxon>Bacteria</taxon>
        <taxon>Pseudomonadati</taxon>
        <taxon>Pseudomonadota</taxon>
        <taxon>Alphaproteobacteria</taxon>
        <taxon>Caulobacterales</taxon>
        <taxon>Caulobacteraceae</taxon>
        <taxon>Phenylobacterium</taxon>
    </lineage>
</organism>
<evidence type="ECO:0000256" key="7">
    <source>
        <dbReference type="ARBA" id="ARBA00022795"/>
    </source>
</evidence>
<dbReference type="InterPro" id="IPR006135">
    <property type="entry name" value="T3SS_substrate_exporter"/>
</dbReference>
<keyword evidence="15" id="KW-0966">Cell projection</keyword>
<evidence type="ECO:0000313" key="15">
    <source>
        <dbReference type="EMBL" id="RAK58581.1"/>
    </source>
</evidence>
<feature type="transmembrane region" description="Helical" evidence="13">
    <location>
        <begin position="37"/>
        <end position="55"/>
    </location>
</feature>
<keyword evidence="6 13" id="KW-0812">Transmembrane</keyword>
<dbReference type="EMBL" id="QFYP01000001">
    <property type="protein sequence ID" value="RAK58581.1"/>
    <property type="molecule type" value="Genomic_DNA"/>
</dbReference>
<evidence type="ECO:0000256" key="4">
    <source>
        <dbReference type="ARBA" id="ARBA00022448"/>
    </source>
</evidence>
<gene>
    <name evidence="13 15" type="primary">flhB</name>
    <name evidence="15" type="ORF">DJ021_01605</name>
</gene>
<evidence type="ECO:0000256" key="8">
    <source>
        <dbReference type="ARBA" id="ARBA00022927"/>
    </source>
</evidence>
<evidence type="ECO:0000256" key="3">
    <source>
        <dbReference type="ARBA" id="ARBA00021622"/>
    </source>
</evidence>
<keyword evidence="9 13" id="KW-1133">Transmembrane helix</keyword>
<proteinExistence type="inferred from homology"/>
<evidence type="ECO:0000256" key="6">
    <source>
        <dbReference type="ARBA" id="ARBA00022692"/>
    </source>
</evidence>
<evidence type="ECO:0000256" key="2">
    <source>
        <dbReference type="ARBA" id="ARBA00010690"/>
    </source>
</evidence>
<dbReference type="Gene3D" id="3.40.1690.10">
    <property type="entry name" value="secretion proteins EscU"/>
    <property type="match status" value="1"/>
</dbReference>
<feature type="transmembrane region" description="Helical" evidence="13">
    <location>
        <begin position="138"/>
        <end position="165"/>
    </location>
</feature>
<dbReference type="GO" id="GO:0044780">
    <property type="term" value="P:bacterial-type flagellum assembly"/>
    <property type="evidence" value="ECO:0007669"/>
    <property type="project" value="InterPro"/>
</dbReference>
<dbReference type="InterPro" id="IPR006136">
    <property type="entry name" value="FlhB"/>
</dbReference>
<dbReference type="Gene3D" id="6.10.250.2080">
    <property type="match status" value="1"/>
</dbReference>
<dbReference type="Proteomes" id="UP000249842">
    <property type="component" value="Unassembled WGS sequence"/>
</dbReference>
<comment type="function">
    <text evidence="12 13">Required for formation of the rod structure in the basal body of the flagellar apparatus. Together with FliI and FliH, may constitute the export apparatus of flagellin.</text>
</comment>
<dbReference type="GO" id="GO:0009306">
    <property type="term" value="P:protein secretion"/>
    <property type="evidence" value="ECO:0007669"/>
    <property type="project" value="InterPro"/>
</dbReference>
<dbReference type="GO" id="GO:0005886">
    <property type="term" value="C:plasma membrane"/>
    <property type="evidence" value="ECO:0007669"/>
    <property type="project" value="UniProtKB-SubCell"/>
</dbReference>
<feature type="transmembrane region" description="Helical" evidence="13">
    <location>
        <begin position="89"/>
        <end position="117"/>
    </location>
</feature>
<keyword evidence="15" id="KW-0282">Flagellum</keyword>
<keyword evidence="7 13" id="KW-1005">Bacterial flagellum biogenesis</keyword>